<dbReference type="Pfam" id="PF13589">
    <property type="entry name" value="HATPase_c_3"/>
    <property type="match status" value="1"/>
</dbReference>
<dbReference type="InterPro" id="IPR037198">
    <property type="entry name" value="MutL_C_sf"/>
</dbReference>
<evidence type="ECO:0000256" key="1">
    <source>
        <dbReference type="ARBA" id="ARBA00006082"/>
    </source>
</evidence>
<dbReference type="Gene3D" id="3.30.565.10">
    <property type="entry name" value="Histidine kinase-like ATPase, C-terminal domain"/>
    <property type="match status" value="1"/>
</dbReference>
<comment type="similarity">
    <text evidence="1">Belongs to the DNA mismatch repair MutL/HexB family.</text>
</comment>
<dbReference type="InterPro" id="IPR036890">
    <property type="entry name" value="HATPase_C_sf"/>
</dbReference>
<organism evidence="4 5">
    <name type="scientific">Maudiozyma exigua</name>
    <name type="common">Yeast</name>
    <name type="synonym">Kazachstania exigua</name>
    <dbReference type="NCBI Taxonomy" id="34358"/>
    <lineage>
        <taxon>Eukaryota</taxon>
        <taxon>Fungi</taxon>
        <taxon>Dikarya</taxon>
        <taxon>Ascomycota</taxon>
        <taxon>Saccharomycotina</taxon>
        <taxon>Saccharomycetes</taxon>
        <taxon>Saccharomycetales</taxon>
        <taxon>Saccharomycetaceae</taxon>
        <taxon>Maudiozyma</taxon>
    </lineage>
</organism>
<evidence type="ECO:0000256" key="2">
    <source>
        <dbReference type="ARBA" id="ARBA00022763"/>
    </source>
</evidence>
<keyword evidence="5" id="KW-1185">Reference proteome</keyword>
<name>A0A9P6WEP1_MAUEX</name>
<dbReference type="Gene3D" id="3.30.230.10">
    <property type="match status" value="1"/>
</dbReference>
<dbReference type="Pfam" id="PF00856">
    <property type="entry name" value="SET"/>
    <property type="match status" value="1"/>
</dbReference>
<dbReference type="InterPro" id="IPR046341">
    <property type="entry name" value="SET_dom_sf"/>
</dbReference>
<keyword evidence="2" id="KW-0227">DNA damage</keyword>
<dbReference type="AlphaFoldDB" id="A0A9P6WEP1"/>
<dbReference type="PROSITE" id="PS50280">
    <property type="entry name" value="SET"/>
    <property type="match status" value="1"/>
</dbReference>
<dbReference type="PANTHER" id="PTHR10073:SF47">
    <property type="entry name" value="DNA MISMATCH REPAIR PROTEIN MLH3"/>
    <property type="match status" value="1"/>
</dbReference>
<comment type="caution">
    <text evidence="4">The sequence shown here is derived from an EMBL/GenBank/DDBJ whole genome shotgun (WGS) entry which is preliminary data.</text>
</comment>
<feature type="domain" description="SET" evidence="3">
    <location>
        <begin position="764"/>
        <end position="1084"/>
    </location>
</feature>
<dbReference type="GO" id="GO:0016887">
    <property type="term" value="F:ATP hydrolysis activity"/>
    <property type="evidence" value="ECO:0007669"/>
    <property type="project" value="InterPro"/>
</dbReference>
<accession>A0A9P6WEP1</accession>
<sequence>MVSSIKNLPSDVLNKLQSQVHVPTLSSAINELIQNSIDANASSINVVIDTQTLSFQITDDGEGISPSDMTQIGKEHFTSKIRSTADLQDITTYGFHGMALYSISSISQTTVLSKRKGYHGTRVIKLPNGPSLLFSSDKQYIDVRDQLISGEPFDVQGSGTMILVRNLMYNLPVRSNMAKCEPEYKIQNAIRELVLRLLINNPHISISVKQLTQSTKKLENVINYLGMTESKRPVDSYVNILRSIYGSVVPLNSLKSVILKYKSFVVEGVISRHPIKLKSIQFININKRRYMNPTLLKLINTLFRNSNFEPQDTAVTYVGRPYTYYPMFIINVTGNANINDLIQDPSKCVHEATLHEIIDPLIMRVCKSFLIARGYMTKENNDNLPYLSNDKSSKDIKDGDVSTVTAQSDEFHANLILDSNVRAGCTNYSELQGRYDMVPTAKNVALFAKGNIAKPILKSRRSTETNKNSIITKISNAILDVPTEYTLSESYCNHEFYLNKEFKINKTDLLNCHVINQIDKKFILVKITSHKNRSNSELYILDQHAGDERIKLEQYLKKFVTDVITDTLYVQPINEMTIEVTVSEASMFEHYISELRRWGIYTRIERSEPTLKIDSISDELLNKCGTDTAFLKNVLLQHVNDLITNKRISLLSQLARQNRLLQNNNTNMDTWWQYINCIPAFYLEIFNSKACRSAIMFGDQLTKTECSLLIKNLGKCQQPFQCAHGRPSLVPISEIKAVNPTDTSSLTELLIIMTIDSPNNTPETLFNIRDTTWGGRSCFAVKDIPKNTVLLELSDKTGSSIQYEFRKEVCHYCFKYGNGYSMKFKIDKSHIGQLILQKQNLWLKSRLNKFRGAGLWFCSDECLHNYLSIPKIIELIEIYEILLDNYSKMQKRENPDDSMEKKLNSVEISQPIIDSMWEEIETQWIPSVNKTKITKRERFLPVISEDEYNCARFIADSLFNINSYEPGSSTMKSFWNLQSNELNKMKRFPILLHFQQLVFKTLYVLLPDRYRPQMTIPVFRHIMGSEYGNAFGIWQEDESVDSREYFGYWVFPKASYFNHSCAPNITKSRIGNKMYFTLNKDVET</sequence>
<dbReference type="GO" id="GO:0005524">
    <property type="term" value="F:ATP binding"/>
    <property type="evidence" value="ECO:0007669"/>
    <property type="project" value="InterPro"/>
</dbReference>
<dbReference type="SUPFAM" id="SSF55874">
    <property type="entry name" value="ATPase domain of HSP90 chaperone/DNA topoisomerase II/histidine kinase"/>
    <property type="match status" value="1"/>
</dbReference>
<dbReference type="EMBL" id="PUHR01000011">
    <property type="protein sequence ID" value="KAG0671529.1"/>
    <property type="molecule type" value="Genomic_DNA"/>
</dbReference>
<dbReference type="Gene3D" id="2.170.270.10">
    <property type="entry name" value="SET domain"/>
    <property type="match status" value="1"/>
</dbReference>
<protein>
    <submittedName>
        <fullName evidence="4">DNA mismatch repair protein</fullName>
    </submittedName>
</protein>
<proteinExistence type="inferred from homology"/>
<dbReference type="OrthoDB" id="429932at2759"/>
<dbReference type="InterPro" id="IPR001214">
    <property type="entry name" value="SET_dom"/>
</dbReference>
<evidence type="ECO:0000259" key="3">
    <source>
        <dbReference type="PROSITE" id="PS50280"/>
    </source>
</evidence>
<dbReference type="InterPro" id="IPR014790">
    <property type="entry name" value="MutL_C"/>
</dbReference>
<dbReference type="GO" id="GO:0140664">
    <property type="term" value="F:ATP-dependent DNA damage sensor activity"/>
    <property type="evidence" value="ECO:0007669"/>
    <property type="project" value="InterPro"/>
</dbReference>
<evidence type="ECO:0000313" key="4">
    <source>
        <dbReference type="EMBL" id="KAG0671529.1"/>
    </source>
</evidence>
<evidence type="ECO:0000313" key="5">
    <source>
        <dbReference type="Proteomes" id="UP000750334"/>
    </source>
</evidence>
<reference evidence="4 5" key="1">
    <citation type="submission" date="2020-11" db="EMBL/GenBank/DDBJ databases">
        <title>Kefir isolates.</title>
        <authorList>
            <person name="Marcisauskas S."/>
            <person name="Kim Y."/>
            <person name="Blasche S."/>
        </authorList>
    </citation>
    <scope>NUCLEOTIDE SEQUENCE [LARGE SCALE GENOMIC DNA]</scope>
    <source>
        <strain evidence="4 5">OG2</strain>
    </source>
</reference>
<dbReference type="SMART" id="SM00853">
    <property type="entry name" value="MutL_C"/>
    <property type="match status" value="1"/>
</dbReference>
<dbReference type="InterPro" id="IPR014721">
    <property type="entry name" value="Ribsml_uS5_D2-typ_fold_subgr"/>
</dbReference>
<dbReference type="GO" id="GO:0032300">
    <property type="term" value="C:mismatch repair complex"/>
    <property type="evidence" value="ECO:0007669"/>
    <property type="project" value="InterPro"/>
</dbReference>
<dbReference type="GO" id="GO:0061982">
    <property type="term" value="P:meiosis I cell cycle process"/>
    <property type="evidence" value="ECO:0007669"/>
    <property type="project" value="UniProtKB-ARBA"/>
</dbReference>
<dbReference type="GO" id="GO:0006298">
    <property type="term" value="P:mismatch repair"/>
    <property type="evidence" value="ECO:0007669"/>
    <property type="project" value="InterPro"/>
</dbReference>
<dbReference type="SUPFAM" id="SSF118116">
    <property type="entry name" value="DNA mismatch repair protein MutL"/>
    <property type="match status" value="1"/>
</dbReference>
<dbReference type="SUPFAM" id="SSF82199">
    <property type="entry name" value="SET domain"/>
    <property type="match status" value="2"/>
</dbReference>
<dbReference type="Gene3D" id="3.30.1540.20">
    <property type="entry name" value="MutL, C-terminal domain, dimerisation subdomain"/>
    <property type="match status" value="1"/>
</dbReference>
<dbReference type="InterPro" id="IPR038973">
    <property type="entry name" value="MutL/Mlh/Pms-like"/>
</dbReference>
<dbReference type="Proteomes" id="UP000750334">
    <property type="component" value="Unassembled WGS sequence"/>
</dbReference>
<dbReference type="PANTHER" id="PTHR10073">
    <property type="entry name" value="DNA MISMATCH REPAIR PROTEIN MLH, PMS, MUTL"/>
    <property type="match status" value="1"/>
</dbReference>
<gene>
    <name evidence="4" type="primary">MLH3</name>
    <name evidence="4" type="ORF">C6P45_000361</name>
</gene>
<dbReference type="InterPro" id="IPR042120">
    <property type="entry name" value="MutL_C_dimsub"/>
</dbReference>